<organism evidence="1 2">
    <name type="scientific">Eretmocerus hayati</name>
    <dbReference type="NCBI Taxonomy" id="131215"/>
    <lineage>
        <taxon>Eukaryota</taxon>
        <taxon>Metazoa</taxon>
        <taxon>Ecdysozoa</taxon>
        <taxon>Arthropoda</taxon>
        <taxon>Hexapoda</taxon>
        <taxon>Insecta</taxon>
        <taxon>Pterygota</taxon>
        <taxon>Neoptera</taxon>
        <taxon>Endopterygota</taxon>
        <taxon>Hymenoptera</taxon>
        <taxon>Apocrita</taxon>
        <taxon>Proctotrupomorpha</taxon>
        <taxon>Chalcidoidea</taxon>
        <taxon>Aphelinidae</taxon>
        <taxon>Aphelininae</taxon>
        <taxon>Eretmocerus</taxon>
    </lineage>
</organism>
<evidence type="ECO:0000313" key="1">
    <source>
        <dbReference type="EMBL" id="KAJ8685763.1"/>
    </source>
</evidence>
<sequence length="293" mass="33810">MEDDHSKDRPDPKAFKAISLELGKVKFCDSVENNFHAFEPSVKLHDHFNKKRASKADCDGIPSKKRKVELRDPAESENSDCDFPLSESEESTKRKTKTYVEFKKWMEDSGYDRFFFMYFCKEQIRLGNDITRYTQNPFELDATAGVVLQIPRKSGQRRDIYLTNLVSRIGGETGTLASVLSKKNDANFLSYFLNEYQRHDGKPPKRMVIDMGKALQAAINMSYNECSFKTYNSRYLRTIIGGGDIFEYDIRTQLMTDVAHFSHATSNWACFTKAESKVKELFMRCLGFMTDID</sequence>
<comment type="caution">
    <text evidence="1">The sequence shown here is derived from an EMBL/GenBank/DDBJ whole genome shotgun (WGS) entry which is preliminary data.</text>
</comment>
<proteinExistence type="predicted"/>
<evidence type="ECO:0000313" key="2">
    <source>
        <dbReference type="Proteomes" id="UP001239111"/>
    </source>
</evidence>
<protein>
    <submittedName>
        <fullName evidence="1">Uncharacterized protein</fullName>
    </submittedName>
</protein>
<dbReference type="Proteomes" id="UP001239111">
    <property type="component" value="Chromosome 1"/>
</dbReference>
<reference evidence="1" key="1">
    <citation type="submission" date="2023-04" db="EMBL/GenBank/DDBJ databases">
        <title>A chromosome-level genome assembly of the parasitoid wasp Eretmocerus hayati.</title>
        <authorList>
            <person name="Zhong Y."/>
            <person name="Liu S."/>
            <person name="Liu Y."/>
        </authorList>
    </citation>
    <scope>NUCLEOTIDE SEQUENCE</scope>
    <source>
        <strain evidence="1">ZJU_SS_LIU_2023</strain>
    </source>
</reference>
<dbReference type="EMBL" id="CM056741">
    <property type="protein sequence ID" value="KAJ8685763.1"/>
    <property type="molecule type" value="Genomic_DNA"/>
</dbReference>
<name>A0ACC2PQL8_9HYME</name>
<keyword evidence="2" id="KW-1185">Reference proteome</keyword>
<accession>A0ACC2PQL8</accession>
<gene>
    <name evidence="1" type="ORF">QAD02_021556</name>
</gene>